<keyword evidence="5 7" id="KW-0067">ATP-binding</keyword>
<dbReference type="Pfam" id="PF00792">
    <property type="entry name" value="PI3K_C2"/>
    <property type="match status" value="1"/>
</dbReference>
<dbReference type="PROSITE" id="PS00915">
    <property type="entry name" value="PI3_4_KINASE_1"/>
    <property type="match status" value="1"/>
</dbReference>
<dbReference type="CDD" id="cd00896">
    <property type="entry name" value="PI3Kc_III"/>
    <property type="match status" value="1"/>
</dbReference>
<dbReference type="GO" id="GO:0005768">
    <property type="term" value="C:endosome"/>
    <property type="evidence" value="ECO:0007669"/>
    <property type="project" value="TreeGrafter"/>
</dbReference>
<dbReference type="eggNOG" id="KOG0906">
    <property type="taxonomic scope" value="Eukaryota"/>
</dbReference>
<dbReference type="GO" id="GO:0000407">
    <property type="term" value="C:phagophore assembly site"/>
    <property type="evidence" value="ECO:0007669"/>
    <property type="project" value="TreeGrafter"/>
</dbReference>
<dbReference type="InterPro" id="IPR001263">
    <property type="entry name" value="PI3K_accessory_dom"/>
</dbReference>
<dbReference type="CDD" id="cd00870">
    <property type="entry name" value="PI3Ka_III"/>
    <property type="match status" value="1"/>
</dbReference>
<dbReference type="SUPFAM" id="SSF56112">
    <property type="entry name" value="Protein kinase-like (PK-like)"/>
    <property type="match status" value="1"/>
</dbReference>
<dbReference type="AlphaFoldDB" id="S2IZN4"/>
<evidence type="ECO:0000256" key="7">
    <source>
        <dbReference type="PIRNR" id="PIRNR000587"/>
    </source>
</evidence>
<evidence type="ECO:0000256" key="4">
    <source>
        <dbReference type="ARBA" id="ARBA00022777"/>
    </source>
</evidence>
<feature type="domain" description="PIK helical" evidence="9">
    <location>
        <begin position="296"/>
        <end position="482"/>
    </location>
</feature>
<name>S2IZN4_MUCC1</name>
<dbReference type="GO" id="GO:0005524">
    <property type="term" value="F:ATP binding"/>
    <property type="evidence" value="ECO:0007669"/>
    <property type="project" value="UniProtKB-UniRule"/>
</dbReference>
<dbReference type="Gene3D" id="3.30.1010.10">
    <property type="entry name" value="Phosphatidylinositol 3-kinase Catalytic Subunit, Chain A, domain 4"/>
    <property type="match status" value="1"/>
</dbReference>
<keyword evidence="2 7" id="KW-0808">Transferase</keyword>
<dbReference type="SMART" id="SM00146">
    <property type="entry name" value="PI3Kc"/>
    <property type="match status" value="1"/>
</dbReference>
<dbReference type="InterPro" id="IPR002420">
    <property type="entry name" value="PI3K-type_C2_dom"/>
</dbReference>
<dbReference type="PANTHER" id="PTHR10048:SF7">
    <property type="entry name" value="PHOSPHATIDYLINOSITOL 3-KINASE CATALYTIC SUBUNIT TYPE 3"/>
    <property type="match status" value="1"/>
</dbReference>
<keyword evidence="3 7" id="KW-0547">Nucleotide-binding</keyword>
<dbReference type="PIRSF" id="PIRSF000587">
    <property type="entry name" value="PI3K_Vps34"/>
    <property type="match status" value="1"/>
</dbReference>
<comment type="similarity">
    <text evidence="1">Belongs to the PI3/PI4-kinase family. Type III PI4K subfamily.</text>
</comment>
<dbReference type="OrthoDB" id="67688at2759"/>
<dbReference type="Gene3D" id="1.10.1070.11">
    <property type="entry name" value="Phosphatidylinositol 3-/4-kinase, catalytic domain"/>
    <property type="match status" value="1"/>
</dbReference>
<dbReference type="PROSITE" id="PS50290">
    <property type="entry name" value="PI3_4_KINASE_3"/>
    <property type="match status" value="1"/>
</dbReference>
<dbReference type="Pfam" id="PF00454">
    <property type="entry name" value="PI3_PI4_kinase"/>
    <property type="match status" value="1"/>
</dbReference>
<dbReference type="SUPFAM" id="SSF48371">
    <property type="entry name" value="ARM repeat"/>
    <property type="match status" value="1"/>
</dbReference>
<dbReference type="VEuPathDB" id="FungiDB:HMPREF1544_10027"/>
<dbReference type="PROSITE" id="PS00916">
    <property type="entry name" value="PI3_4_KINASE_2"/>
    <property type="match status" value="1"/>
</dbReference>
<dbReference type="InterPro" id="IPR042236">
    <property type="entry name" value="PI3K_accessory_sf"/>
</dbReference>
<dbReference type="CDD" id="cd08397">
    <property type="entry name" value="C2_PI3K_class_III"/>
    <property type="match status" value="1"/>
</dbReference>
<dbReference type="GO" id="GO:0000045">
    <property type="term" value="P:autophagosome assembly"/>
    <property type="evidence" value="ECO:0007669"/>
    <property type="project" value="TreeGrafter"/>
</dbReference>
<dbReference type="Gene3D" id="2.60.40.150">
    <property type="entry name" value="C2 domain"/>
    <property type="match status" value="1"/>
</dbReference>
<dbReference type="InterPro" id="IPR035892">
    <property type="entry name" value="C2_domain_sf"/>
</dbReference>
<dbReference type="FunFam" id="1.10.1070.11:FF:000002">
    <property type="entry name" value="Phosphatidylinositol 3-kinase catalytic subunit type 3"/>
    <property type="match status" value="1"/>
</dbReference>
<dbReference type="PANTHER" id="PTHR10048">
    <property type="entry name" value="PHOSPHATIDYLINOSITOL KINASE"/>
    <property type="match status" value="1"/>
</dbReference>
<dbReference type="SUPFAM" id="SSF49562">
    <property type="entry name" value="C2 domain (Calcium/lipid-binding domain, CaLB)"/>
    <property type="match status" value="1"/>
</dbReference>
<dbReference type="FunCoup" id="S2IZN4">
    <property type="interactions" value="692"/>
</dbReference>
<dbReference type="FunFam" id="1.25.40.70:FF:000009">
    <property type="entry name" value="Phosphatidylinositol 3-kinase VPS34"/>
    <property type="match status" value="1"/>
</dbReference>
<dbReference type="InterPro" id="IPR016024">
    <property type="entry name" value="ARM-type_fold"/>
</dbReference>
<dbReference type="GO" id="GO:0034271">
    <property type="term" value="C:phosphatidylinositol 3-kinase complex, class III, type I"/>
    <property type="evidence" value="ECO:0007669"/>
    <property type="project" value="TreeGrafter"/>
</dbReference>
<dbReference type="EMBL" id="KE124079">
    <property type="protein sequence ID" value="EPB83231.1"/>
    <property type="molecule type" value="Genomic_DNA"/>
</dbReference>
<evidence type="ECO:0000256" key="1">
    <source>
        <dbReference type="ARBA" id="ARBA00006209"/>
    </source>
</evidence>
<protein>
    <recommendedName>
        <fullName evidence="7">Phosphatidylinositol 3-kinase VPS34</fullName>
        <ecNumber evidence="7">2.7.1.137</ecNumber>
    </recommendedName>
</protein>
<dbReference type="InterPro" id="IPR008290">
    <property type="entry name" value="PI3K_Vps34"/>
</dbReference>
<reference evidence="12" key="1">
    <citation type="submission" date="2013-05" db="EMBL/GenBank/DDBJ databases">
        <title>The Genome sequence of Mucor circinelloides f. circinelloides 1006PhL.</title>
        <authorList>
            <consortium name="The Broad Institute Genomics Platform"/>
            <person name="Cuomo C."/>
            <person name="Earl A."/>
            <person name="Findley K."/>
            <person name="Lee S.C."/>
            <person name="Walker B."/>
            <person name="Young S."/>
            <person name="Zeng Q."/>
            <person name="Gargeya S."/>
            <person name="Fitzgerald M."/>
            <person name="Haas B."/>
            <person name="Abouelleil A."/>
            <person name="Allen A.W."/>
            <person name="Alvarado L."/>
            <person name="Arachchi H.M."/>
            <person name="Berlin A.M."/>
            <person name="Chapman S.B."/>
            <person name="Gainer-Dewar J."/>
            <person name="Goldberg J."/>
            <person name="Griggs A."/>
            <person name="Gujja S."/>
            <person name="Hansen M."/>
            <person name="Howarth C."/>
            <person name="Imamovic A."/>
            <person name="Ireland A."/>
            <person name="Larimer J."/>
            <person name="McCowan C."/>
            <person name="Murphy C."/>
            <person name="Pearson M."/>
            <person name="Poon T.W."/>
            <person name="Priest M."/>
            <person name="Roberts A."/>
            <person name="Saif S."/>
            <person name="Shea T."/>
            <person name="Sisk P."/>
            <person name="Sykes S."/>
            <person name="Wortman J."/>
            <person name="Nusbaum C."/>
            <person name="Birren B."/>
        </authorList>
    </citation>
    <scope>NUCLEOTIDE SEQUENCE [LARGE SCALE GENOMIC DNA]</scope>
    <source>
        <strain evidence="12">1006PhL</strain>
    </source>
</reference>
<dbReference type="InterPro" id="IPR018936">
    <property type="entry name" value="PI3/4_kinase_CS"/>
</dbReference>
<dbReference type="FunFam" id="3.30.1010.10:FF:000002">
    <property type="entry name" value="Phosphatidylinositol 3-kinase catalytic subunit type 3"/>
    <property type="match status" value="1"/>
</dbReference>
<dbReference type="SMART" id="SM00142">
    <property type="entry name" value="PI3K_C2"/>
    <property type="match status" value="1"/>
</dbReference>
<evidence type="ECO:0000256" key="3">
    <source>
        <dbReference type="ARBA" id="ARBA00022741"/>
    </source>
</evidence>
<dbReference type="EC" id="2.7.1.137" evidence="7"/>
<dbReference type="InterPro" id="IPR057756">
    <property type="entry name" value="PI3-kinase_type3/VPS34_cat"/>
</dbReference>
<keyword evidence="12" id="KW-1185">Reference proteome</keyword>
<evidence type="ECO:0000256" key="5">
    <source>
        <dbReference type="ARBA" id="ARBA00022840"/>
    </source>
</evidence>
<evidence type="ECO:0000256" key="6">
    <source>
        <dbReference type="ARBA" id="ARBA00023985"/>
    </source>
</evidence>
<evidence type="ECO:0000256" key="2">
    <source>
        <dbReference type="ARBA" id="ARBA00022679"/>
    </source>
</evidence>
<dbReference type="GO" id="GO:0005777">
    <property type="term" value="C:peroxisome"/>
    <property type="evidence" value="ECO:0007669"/>
    <property type="project" value="TreeGrafter"/>
</dbReference>
<dbReference type="GO" id="GO:0006897">
    <property type="term" value="P:endocytosis"/>
    <property type="evidence" value="ECO:0007669"/>
    <property type="project" value="TreeGrafter"/>
</dbReference>
<evidence type="ECO:0000259" key="8">
    <source>
        <dbReference type="PROSITE" id="PS50290"/>
    </source>
</evidence>
<dbReference type="InterPro" id="IPR000403">
    <property type="entry name" value="PI3/4_kinase_cat_dom"/>
</dbReference>
<dbReference type="PROSITE" id="PS51545">
    <property type="entry name" value="PIK_HELICAL"/>
    <property type="match status" value="1"/>
</dbReference>
<comment type="catalytic activity">
    <reaction evidence="6">
        <text>a 1,2-diacyl-sn-glycero-3-phospho-(1D-myo-inositol) + ATP = a 1,2-diacyl-sn-glycero-3-phospho-(1D-myo-inositol-3-phosphate) + ADP + H(+)</text>
        <dbReference type="Rhea" id="RHEA:12709"/>
        <dbReference type="ChEBI" id="CHEBI:15378"/>
        <dbReference type="ChEBI" id="CHEBI:30616"/>
        <dbReference type="ChEBI" id="CHEBI:57880"/>
        <dbReference type="ChEBI" id="CHEBI:58088"/>
        <dbReference type="ChEBI" id="CHEBI:456216"/>
        <dbReference type="EC" id="2.7.1.137"/>
    </reaction>
    <physiologicalReaction direction="left-to-right" evidence="6">
        <dbReference type="Rhea" id="RHEA:12710"/>
    </physiologicalReaction>
</comment>
<keyword evidence="4 7" id="KW-0418">Kinase</keyword>
<dbReference type="InterPro" id="IPR036940">
    <property type="entry name" value="PI3/4_kinase_cat_sf"/>
</dbReference>
<proteinExistence type="inferred from homology"/>
<evidence type="ECO:0000313" key="12">
    <source>
        <dbReference type="Proteomes" id="UP000014254"/>
    </source>
</evidence>
<dbReference type="InterPro" id="IPR015433">
    <property type="entry name" value="PI3/4_kinase"/>
</dbReference>
<dbReference type="GO" id="GO:0034272">
    <property type="term" value="C:phosphatidylinositol 3-kinase complex, class III, type II"/>
    <property type="evidence" value="ECO:0007669"/>
    <property type="project" value="TreeGrafter"/>
</dbReference>
<dbReference type="Gene3D" id="1.25.40.70">
    <property type="entry name" value="Phosphatidylinositol 3-kinase, accessory domain (PIK)"/>
    <property type="match status" value="1"/>
</dbReference>
<feature type="domain" description="PI3K/PI4K catalytic" evidence="8">
    <location>
        <begin position="554"/>
        <end position="823"/>
    </location>
</feature>
<sequence length="839" mass="96568">MDFSYCLTKDVKLPVSIRIATLEGKRDTLQQQDSLPDLYITVQLFGDNKPLTVPVKTSYKAFRNHWSWNEWLTLPIKYCDLPSSAQFAITIWETIGPRKVKPVGGTTLRLFGKQFTLRKGKQKLHIWTNCEADGNHDTSTPSKLLSHEDNDMNKLEKLMKRFDCGDIRPEEWLDVMVFRQIETIHKNISNTSSDLALYVDLPKFDFPVVYGEMEYNLPGPFTVIQNSATHNTNDDDPLMAAMSQQIYPDENSNSSDLDRQTLMHYSVVVDPDFQRENPVEAKHRRLVRSHRNGPLDRDLKPNPKIRDELNSIMGYPPTQKLTPEEKDLVWKFRFYLTREKKALTKFLKCVVWTDHTEVRQAVDLLPLWVDIDVDDALELLGKEFENRAVRAYAVNQLRKADDEDLFLYLLQLVQALKFECTSDKTLDPNGSSLAQFLIDRATSDPILGTFFYWYVIVECEDLVCGKLYAKVAFHYIEALIRSPEGYKRRIDMRQQGKLMSKLTNLARDVRNMKEPRLKKIDHLRAKIADPKGTLHKFNPITLPLEPDKQISGVVASKSSMFNSNLQPLRITFQCEDGSEYPIIFKAGDDLRQDQLVIQIISLMNRLLLKENLDLKLTPYKVLATAADTGMMQFVPSMSLAAVLNEHQNNILNFFKAHHPSIEPGNVYGIDPKVMETYIRSCAGYCVITYLLGVGDRHLDNLLLSTDGHLFHVDFGFILGRDPKPFPPPMKLCKEMIEAMGGANSPHYLNFQQYCYTAFTTLRRNANLILNLFSLMVDANIPDIKIEPEKAVMKVQEKFRLDLTEEAAISYFRGLISESVNALFPQIMETVHKWAQYWRR</sequence>
<feature type="domain" description="C2 PI3K-type" evidence="10">
    <location>
        <begin position="11"/>
        <end position="163"/>
    </location>
</feature>
<dbReference type="InterPro" id="IPR011009">
    <property type="entry name" value="Kinase-like_dom_sf"/>
</dbReference>
<accession>S2IZN4</accession>
<dbReference type="GO" id="GO:0016303">
    <property type="term" value="F:1-phosphatidylinositol-3-kinase activity"/>
    <property type="evidence" value="ECO:0007669"/>
    <property type="project" value="UniProtKB-UniRule"/>
</dbReference>
<dbReference type="Proteomes" id="UP000014254">
    <property type="component" value="Unassembled WGS sequence"/>
</dbReference>
<evidence type="ECO:0000259" key="10">
    <source>
        <dbReference type="PROSITE" id="PS51547"/>
    </source>
</evidence>
<dbReference type="OMA" id="LHKFAQY"/>
<dbReference type="Pfam" id="PF00613">
    <property type="entry name" value="PI3Ka"/>
    <property type="match status" value="1"/>
</dbReference>
<dbReference type="PROSITE" id="PS51547">
    <property type="entry name" value="C2_PI3K"/>
    <property type="match status" value="1"/>
</dbReference>
<evidence type="ECO:0000259" key="9">
    <source>
        <dbReference type="PROSITE" id="PS51545"/>
    </source>
</evidence>
<dbReference type="InParanoid" id="S2IZN4"/>
<dbReference type="GO" id="GO:0048015">
    <property type="term" value="P:phosphatidylinositol-mediated signaling"/>
    <property type="evidence" value="ECO:0007669"/>
    <property type="project" value="TreeGrafter"/>
</dbReference>
<dbReference type="STRING" id="1220926.S2IZN4"/>
<evidence type="ECO:0000313" key="11">
    <source>
        <dbReference type="EMBL" id="EPB83231.1"/>
    </source>
</evidence>
<gene>
    <name evidence="11" type="ORF">HMPREF1544_10027</name>
</gene>
<dbReference type="SMART" id="SM00145">
    <property type="entry name" value="PI3Ka"/>
    <property type="match status" value="1"/>
</dbReference>
<organism evidence="11 12">
    <name type="scientific">Mucor circinelloides f. circinelloides (strain 1006PhL)</name>
    <name type="common">Mucormycosis agent</name>
    <name type="synonym">Calyptromyces circinelloides</name>
    <dbReference type="NCBI Taxonomy" id="1220926"/>
    <lineage>
        <taxon>Eukaryota</taxon>
        <taxon>Fungi</taxon>
        <taxon>Fungi incertae sedis</taxon>
        <taxon>Mucoromycota</taxon>
        <taxon>Mucoromycotina</taxon>
        <taxon>Mucoromycetes</taxon>
        <taxon>Mucorales</taxon>
        <taxon>Mucorineae</taxon>
        <taxon>Mucoraceae</taxon>
        <taxon>Mucor</taxon>
    </lineage>
</organism>